<dbReference type="GO" id="GO:0006351">
    <property type="term" value="P:DNA-templated transcription"/>
    <property type="evidence" value="ECO:0007669"/>
    <property type="project" value="TreeGrafter"/>
</dbReference>
<dbReference type="PROSITE" id="PS50931">
    <property type="entry name" value="HTH_LYSR"/>
    <property type="match status" value="1"/>
</dbReference>
<dbReference type="InterPro" id="IPR036388">
    <property type="entry name" value="WH-like_DNA-bd_sf"/>
</dbReference>
<evidence type="ECO:0000256" key="4">
    <source>
        <dbReference type="ARBA" id="ARBA00023163"/>
    </source>
</evidence>
<evidence type="ECO:0000313" key="6">
    <source>
        <dbReference type="EMBL" id="QCI63959.1"/>
    </source>
</evidence>
<organism evidence="6 7">
    <name type="scientific">Phreatobacter stygius</name>
    <dbReference type="NCBI Taxonomy" id="1940610"/>
    <lineage>
        <taxon>Bacteria</taxon>
        <taxon>Pseudomonadati</taxon>
        <taxon>Pseudomonadota</taxon>
        <taxon>Alphaproteobacteria</taxon>
        <taxon>Hyphomicrobiales</taxon>
        <taxon>Phreatobacteraceae</taxon>
        <taxon>Phreatobacter</taxon>
    </lineage>
</organism>
<evidence type="ECO:0000256" key="1">
    <source>
        <dbReference type="ARBA" id="ARBA00009437"/>
    </source>
</evidence>
<protein>
    <submittedName>
        <fullName evidence="6">LysR family transcriptional regulator</fullName>
    </submittedName>
</protein>
<dbReference type="GO" id="GO:0003700">
    <property type="term" value="F:DNA-binding transcription factor activity"/>
    <property type="evidence" value="ECO:0007669"/>
    <property type="project" value="InterPro"/>
</dbReference>
<dbReference type="Gene3D" id="3.40.190.290">
    <property type="match status" value="1"/>
</dbReference>
<dbReference type="AlphaFoldDB" id="A0A4D7ASM2"/>
<dbReference type="Pfam" id="PF03466">
    <property type="entry name" value="LysR_substrate"/>
    <property type="match status" value="1"/>
</dbReference>
<dbReference type="Gene3D" id="1.10.10.10">
    <property type="entry name" value="Winged helix-like DNA-binding domain superfamily/Winged helix DNA-binding domain"/>
    <property type="match status" value="1"/>
</dbReference>
<dbReference type="InterPro" id="IPR058163">
    <property type="entry name" value="LysR-type_TF_proteobact-type"/>
</dbReference>
<dbReference type="Pfam" id="PF00126">
    <property type="entry name" value="HTH_1"/>
    <property type="match status" value="1"/>
</dbReference>
<accession>A0A4D7ASM2</accession>
<dbReference type="EMBL" id="CP039690">
    <property type="protein sequence ID" value="QCI63959.1"/>
    <property type="molecule type" value="Genomic_DNA"/>
</dbReference>
<dbReference type="InterPro" id="IPR005119">
    <property type="entry name" value="LysR_subst-bd"/>
</dbReference>
<evidence type="ECO:0000256" key="2">
    <source>
        <dbReference type="ARBA" id="ARBA00023015"/>
    </source>
</evidence>
<evidence type="ECO:0000313" key="7">
    <source>
        <dbReference type="Proteomes" id="UP000298781"/>
    </source>
</evidence>
<dbReference type="RefSeq" id="WP_136959415.1">
    <property type="nucleotide sequence ID" value="NZ_CP039690.1"/>
</dbReference>
<sequence length="306" mass="33202">MLNLNDLLVFVQVVDHGGFAAAGRALGIPKSTLSKRLSELEKAIGVRLVQRTSRSFAVTEIGRDFHRHAAAMLIEAEAAEHVIKGRLAEPSGTVRITASLPIAQFRLAALLPRLATRYPKVHIMLDVSDRFVDIVQEGFDIAIRNHFAPLPDTDLVQRRIYYDPAWLVASADYIREKGMPSRPQEANGLDGLMASSSDRVWTLHDGEGAVAEIAPSSRYVANETVSLREAARAGLGVACLASSFCAPLIESGALVRILPGWTARGVATTLLMPHRRGQLPSVRVVADHLIAELSQRPQGADLINAD</sequence>
<dbReference type="CDD" id="cd08422">
    <property type="entry name" value="PBP2_CrgA_like"/>
    <property type="match status" value="1"/>
</dbReference>
<keyword evidence="4" id="KW-0804">Transcription</keyword>
<keyword evidence="3" id="KW-0238">DNA-binding</keyword>
<evidence type="ECO:0000256" key="3">
    <source>
        <dbReference type="ARBA" id="ARBA00023125"/>
    </source>
</evidence>
<proteinExistence type="inferred from homology"/>
<dbReference type="OrthoDB" id="9786526at2"/>
<dbReference type="GO" id="GO:0043565">
    <property type="term" value="F:sequence-specific DNA binding"/>
    <property type="evidence" value="ECO:0007669"/>
    <property type="project" value="TreeGrafter"/>
</dbReference>
<dbReference type="PANTHER" id="PTHR30537">
    <property type="entry name" value="HTH-TYPE TRANSCRIPTIONAL REGULATOR"/>
    <property type="match status" value="1"/>
</dbReference>
<dbReference type="InterPro" id="IPR000847">
    <property type="entry name" value="LysR_HTH_N"/>
</dbReference>
<keyword evidence="7" id="KW-1185">Reference proteome</keyword>
<reference evidence="6 7" key="1">
    <citation type="submission" date="2019-04" db="EMBL/GenBank/DDBJ databases">
        <title>Phreatobacter aquaticus sp. nov.</title>
        <authorList>
            <person name="Choi A."/>
        </authorList>
    </citation>
    <scope>NUCLEOTIDE SEQUENCE [LARGE SCALE GENOMIC DNA]</scope>
    <source>
        <strain evidence="6 7">KCTC 52518</strain>
    </source>
</reference>
<dbReference type="PANTHER" id="PTHR30537:SF31">
    <property type="entry name" value="TRANSCRIPTIONAL REGULATOR, LYSR FAMILY"/>
    <property type="match status" value="1"/>
</dbReference>
<evidence type="ECO:0000259" key="5">
    <source>
        <dbReference type="PROSITE" id="PS50931"/>
    </source>
</evidence>
<feature type="domain" description="HTH lysR-type" evidence="5">
    <location>
        <begin position="2"/>
        <end position="59"/>
    </location>
</feature>
<dbReference type="InterPro" id="IPR036390">
    <property type="entry name" value="WH_DNA-bd_sf"/>
</dbReference>
<gene>
    <name evidence="6" type="ORF">E8M01_06680</name>
</gene>
<keyword evidence="2" id="KW-0805">Transcription regulation</keyword>
<name>A0A4D7ASM2_9HYPH</name>
<dbReference type="SUPFAM" id="SSF53850">
    <property type="entry name" value="Periplasmic binding protein-like II"/>
    <property type="match status" value="1"/>
</dbReference>
<dbReference type="SUPFAM" id="SSF46785">
    <property type="entry name" value="Winged helix' DNA-binding domain"/>
    <property type="match status" value="1"/>
</dbReference>
<dbReference type="FunFam" id="1.10.10.10:FF:000001">
    <property type="entry name" value="LysR family transcriptional regulator"/>
    <property type="match status" value="1"/>
</dbReference>
<dbReference type="Proteomes" id="UP000298781">
    <property type="component" value="Chromosome"/>
</dbReference>
<comment type="similarity">
    <text evidence="1">Belongs to the LysR transcriptional regulatory family.</text>
</comment>
<dbReference type="KEGG" id="pstg:E8M01_06680"/>